<dbReference type="GO" id="GO:0004553">
    <property type="term" value="F:hydrolase activity, hydrolyzing O-glycosyl compounds"/>
    <property type="evidence" value="ECO:0007669"/>
    <property type="project" value="InterPro"/>
</dbReference>
<accession>A0A2N8HCF6</accession>
<proteinExistence type="inferred from homology"/>
<comment type="similarity">
    <text evidence="1">Belongs to the glycosyl hydrolase 2 family.</text>
</comment>
<dbReference type="PRINTS" id="PR00132">
    <property type="entry name" value="GLHYDRLASE2"/>
</dbReference>
<dbReference type="OrthoDB" id="9801077at2"/>
<dbReference type="InterPro" id="IPR006102">
    <property type="entry name" value="Ig-like_GH2"/>
</dbReference>
<evidence type="ECO:0000259" key="8">
    <source>
        <dbReference type="Pfam" id="PF16355"/>
    </source>
</evidence>
<evidence type="ECO:0000256" key="1">
    <source>
        <dbReference type="ARBA" id="ARBA00007401"/>
    </source>
</evidence>
<organism evidence="9 10">
    <name type="scientific">Akkermansia muciniphila</name>
    <dbReference type="NCBI Taxonomy" id="239935"/>
    <lineage>
        <taxon>Bacteria</taxon>
        <taxon>Pseudomonadati</taxon>
        <taxon>Verrucomicrobiota</taxon>
        <taxon>Verrucomicrobiia</taxon>
        <taxon>Verrucomicrobiales</taxon>
        <taxon>Akkermansiaceae</taxon>
        <taxon>Akkermansia</taxon>
    </lineage>
</organism>
<evidence type="ECO:0000259" key="7">
    <source>
        <dbReference type="Pfam" id="PF02836"/>
    </source>
</evidence>
<dbReference type="PANTHER" id="PTHR42732">
    <property type="entry name" value="BETA-GALACTOSIDASE"/>
    <property type="match status" value="1"/>
</dbReference>
<dbReference type="Gene3D" id="3.20.20.80">
    <property type="entry name" value="Glycosidases"/>
    <property type="match status" value="1"/>
</dbReference>
<evidence type="ECO:0000259" key="6">
    <source>
        <dbReference type="Pfam" id="PF00703"/>
    </source>
</evidence>
<sequence length="712" mass="78004">MNIRILSFNVSCAGLCCALGSILAADAREVHSLNGSWDYSFNGGSSGKVTVPHTWNAEDAANGVKGKRGDAKSVNSDAYRRGPAVYSRTLPVAPRPGKRYFIRGGGASIVSEVSVNGKPAGRHEGAFTAFCYEITPLLKQGSNTVSVLVDNTQREHIAPQRGDFSMFGGLYRPIELIETDGVCIDPLFYASPGVFITTKSLNKSGAEVEVKTLLNSDGKAGDVDVAVEILDMKGRKVAGKTVKAAAGEKKNLEVPVTLAIAKPVLWNGVRNPYLYQVKTSIRTADGQTDEIVQPLGLRTVSVDPGKGFVLNGKPMQVKGVSRHQDMKGKGWALSPEDEARDIRLIADMGADGLRTGHYPASSNVYDLCDKTGLVVWSEVPNVNLVRDTPEFRENNRLQAREMIYQHWNHPSICMWGIFNEIGHQPEASSKGVDMEAELTELNKFVKEADPSRMTVGASNQPGRKKLNNIPDHIAFNTYPGWYGGGPETMKGNLNGYIRDYGGKMGIAVSEYGHGASTGMHENPAKRPSPTGFWHPEEWQSQAHEINYKCIRERPEVWGSFVWNMFDFGSASRFEGESPGINDKGLVTYDRKTPKDAYFFYKANWSPQPTVYITSRRFAERTEKTVPVKVYSNAPAVKLAVNGKAVGSVKPDELKRAVWPEVTLKPGVNTITATASMGGKTYTDSCKWTLKPSGGDGKKDSERYQDPSINKYK</sequence>
<evidence type="ECO:0000256" key="2">
    <source>
        <dbReference type="ARBA" id="ARBA00022801"/>
    </source>
</evidence>
<evidence type="ECO:0000256" key="5">
    <source>
        <dbReference type="SAM" id="SignalP"/>
    </source>
</evidence>
<dbReference type="InterPro" id="IPR032311">
    <property type="entry name" value="DUF4982"/>
</dbReference>
<evidence type="ECO:0000256" key="4">
    <source>
        <dbReference type="SAM" id="MobiDB-lite"/>
    </source>
</evidence>
<dbReference type="InterPro" id="IPR008979">
    <property type="entry name" value="Galactose-bd-like_sf"/>
</dbReference>
<dbReference type="Gene3D" id="2.60.120.260">
    <property type="entry name" value="Galactose-binding domain-like"/>
    <property type="match status" value="1"/>
</dbReference>
<gene>
    <name evidence="9" type="ORF">CXU22_07425</name>
</gene>
<keyword evidence="5" id="KW-0732">Signal</keyword>
<dbReference type="Proteomes" id="UP000236000">
    <property type="component" value="Unassembled WGS sequence"/>
</dbReference>
<protein>
    <submittedName>
        <fullName evidence="9">Glycoside hydrolase family 2</fullName>
    </submittedName>
</protein>
<dbReference type="InterPro" id="IPR006101">
    <property type="entry name" value="Glyco_hydro_2"/>
</dbReference>
<dbReference type="InterPro" id="IPR006103">
    <property type="entry name" value="Glyco_hydro_2_cat"/>
</dbReference>
<feature type="domain" description="Glycoside hydrolase family 2 immunoglobulin-like beta-sandwich" evidence="6">
    <location>
        <begin position="194"/>
        <end position="298"/>
    </location>
</feature>
<dbReference type="EMBL" id="PJKA01000012">
    <property type="protein sequence ID" value="PNC17577.1"/>
    <property type="molecule type" value="Genomic_DNA"/>
</dbReference>
<dbReference type="PANTHER" id="PTHR42732:SF1">
    <property type="entry name" value="BETA-MANNOSIDASE"/>
    <property type="match status" value="1"/>
</dbReference>
<dbReference type="SUPFAM" id="SSF49785">
    <property type="entry name" value="Galactose-binding domain-like"/>
    <property type="match status" value="1"/>
</dbReference>
<evidence type="ECO:0000313" key="10">
    <source>
        <dbReference type="Proteomes" id="UP000236000"/>
    </source>
</evidence>
<feature type="signal peptide" evidence="5">
    <location>
        <begin position="1"/>
        <end position="27"/>
    </location>
</feature>
<feature type="compositionally biased region" description="Basic and acidic residues" evidence="4">
    <location>
        <begin position="695"/>
        <end position="704"/>
    </location>
</feature>
<reference evidence="9 10" key="1">
    <citation type="journal article" date="2017" name="BMC Genomics">
        <title>Genome sequencing of 39 Akkermansia muciniphila isolates reveals its population structure, genomic and functional diverisity, and global distribution in mammalian gut microbiotas.</title>
        <authorList>
            <person name="Guo X."/>
            <person name="Li S."/>
            <person name="Zhang J."/>
            <person name="Wu F."/>
            <person name="Li X."/>
            <person name="Wu D."/>
            <person name="Zhang M."/>
            <person name="Ou Z."/>
            <person name="Jie Z."/>
            <person name="Yan Q."/>
            <person name="Li P."/>
            <person name="Yi J."/>
            <person name="Peng Y."/>
        </authorList>
    </citation>
    <scope>NUCLEOTIDE SEQUENCE [LARGE SCALE GENOMIC DNA]</scope>
    <source>
        <strain evidence="9 10">GP24</strain>
    </source>
</reference>
<dbReference type="SUPFAM" id="SSF51445">
    <property type="entry name" value="(Trans)glycosidases"/>
    <property type="match status" value="1"/>
</dbReference>
<keyword evidence="2 9" id="KW-0378">Hydrolase</keyword>
<dbReference type="InterPro" id="IPR017853">
    <property type="entry name" value="GH"/>
</dbReference>
<feature type="chain" id="PRO_5014795870" evidence="5">
    <location>
        <begin position="28"/>
        <end position="712"/>
    </location>
</feature>
<dbReference type="SUPFAM" id="SSF49303">
    <property type="entry name" value="beta-Galactosidase/glucuronidase domain"/>
    <property type="match status" value="1"/>
</dbReference>
<dbReference type="Pfam" id="PF02836">
    <property type="entry name" value="Glyco_hydro_2_C"/>
    <property type="match status" value="1"/>
</dbReference>
<feature type="domain" description="Glycoside hydrolase family 2 catalytic" evidence="7">
    <location>
        <begin position="306"/>
        <end position="605"/>
    </location>
</feature>
<dbReference type="AlphaFoldDB" id="A0A2N8HCF6"/>
<keyword evidence="3" id="KW-0326">Glycosidase</keyword>
<dbReference type="Pfam" id="PF16355">
    <property type="entry name" value="DUF4982"/>
    <property type="match status" value="1"/>
</dbReference>
<name>A0A2N8HCF6_9BACT</name>
<dbReference type="InterPro" id="IPR036156">
    <property type="entry name" value="Beta-gal/glucu_dom_sf"/>
</dbReference>
<dbReference type="RefSeq" id="WP_102714110.1">
    <property type="nucleotide sequence ID" value="NZ_PJKA01000012.1"/>
</dbReference>
<dbReference type="InterPro" id="IPR051913">
    <property type="entry name" value="GH2_Domain-Containing"/>
</dbReference>
<dbReference type="Pfam" id="PF00703">
    <property type="entry name" value="Glyco_hydro_2"/>
    <property type="match status" value="1"/>
</dbReference>
<feature type="region of interest" description="Disordered" evidence="4">
    <location>
        <begin position="688"/>
        <end position="712"/>
    </location>
</feature>
<comment type="caution">
    <text evidence="9">The sequence shown here is derived from an EMBL/GenBank/DDBJ whole genome shotgun (WGS) entry which is preliminary data.</text>
</comment>
<dbReference type="GO" id="GO:0005975">
    <property type="term" value="P:carbohydrate metabolic process"/>
    <property type="evidence" value="ECO:0007669"/>
    <property type="project" value="InterPro"/>
</dbReference>
<evidence type="ECO:0000313" key="9">
    <source>
        <dbReference type="EMBL" id="PNC17577.1"/>
    </source>
</evidence>
<evidence type="ECO:0000256" key="3">
    <source>
        <dbReference type="ARBA" id="ARBA00023295"/>
    </source>
</evidence>
<dbReference type="Gene3D" id="2.60.40.10">
    <property type="entry name" value="Immunoglobulins"/>
    <property type="match status" value="2"/>
</dbReference>
<feature type="domain" description="DUF4982" evidence="8">
    <location>
        <begin position="623"/>
        <end position="680"/>
    </location>
</feature>
<dbReference type="InterPro" id="IPR013783">
    <property type="entry name" value="Ig-like_fold"/>
</dbReference>